<dbReference type="RefSeq" id="WP_345265017.1">
    <property type="nucleotide sequence ID" value="NZ_BAABHB010000002.1"/>
</dbReference>
<organism evidence="1 2">
    <name type="scientific">Nibrella viscosa</name>
    <dbReference type="NCBI Taxonomy" id="1084524"/>
    <lineage>
        <taxon>Bacteria</taxon>
        <taxon>Pseudomonadati</taxon>
        <taxon>Bacteroidota</taxon>
        <taxon>Cytophagia</taxon>
        <taxon>Cytophagales</taxon>
        <taxon>Spirosomataceae</taxon>
        <taxon>Nibrella</taxon>
    </lineage>
</organism>
<sequence>MSKPLTFIDANGIQFSHAETIELYSVLFRLAFEQPTPDDRHFAKCLLIRAYETYPEYADIGDQVLKAQAKPAPRPKFEFRATHGSGFKRKGGRP</sequence>
<comment type="caution">
    <text evidence="1">The sequence shown here is derived from an EMBL/GenBank/DDBJ whole genome shotgun (WGS) entry which is preliminary data.</text>
</comment>
<name>A0ABP8K2V5_9BACT</name>
<accession>A0ABP8K2V5</accession>
<dbReference type="EMBL" id="BAABHB010000002">
    <property type="protein sequence ID" value="GAA4399830.1"/>
    <property type="molecule type" value="Genomic_DNA"/>
</dbReference>
<gene>
    <name evidence="1" type="ORF">GCM10023187_12310</name>
</gene>
<keyword evidence="2" id="KW-1185">Reference proteome</keyword>
<dbReference type="Proteomes" id="UP001500936">
    <property type="component" value="Unassembled WGS sequence"/>
</dbReference>
<proteinExistence type="predicted"/>
<reference evidence="2" key="1">
    <citation type="journal article" date="2019" name="Int. J. Syst. Evol. Microbiol.">
        <title>The Global Catalogue of Microorganisms (GCM) 10K type strain sequencing project: providing services to taxonomists for standard genome sequencing and annotation.</title>
        <authorList>
            <consortium name="The Broad Institute Genomics Platform"/>
            <consortium name="The Broad Institute Genome Sequencing Center for Infectious Disease"/>
            <person name="Wu L."/>
            <person name="Ma J."/>
        </authorList>
    </citation>
    <scope>NUCLEOTIDE SEQUENCE [LARGE SCALE GENOMIC DNA]</scope>
    <source>
        <strain evidence="2">JCM 17925</strain>
    </source>
</reference>
<protein>
    <submittedName>
        <fullName evidence="1">Uncharacterized protein</fullName>
    </submittedName>
</protein>
<evidence type="ECO:0000313" key="2">
    <source>
        <dbReference type="Proteomes" id="UP001500936"/>
    </source>
</evidence>
<evidence type="ECO:0000313" key="1">
    <source>
        <dbReference type="EMBL" id="GAA4399830.1"/>
    </source>
</evidence>